<protein>
    <submittedName>
        <fullName evidence="3">Carboxylate--amine ligase</fullName>
    </submittedName>
</protein>
<dbReference type="EMBL" id="JAKNCJ010000001">
    <property type="protein sequence ID" value="MCL6421892.1"/>
    <property type="molecule type" value="Genomic_DNA"/>
</dbReference>
<proteinExistence type="predicted"/>
<keyword evidence="4" id="KW-1185">Reference proteome</keyword>
<dbReference type="PROSITE" id="PS50975">
    <property type="entry name" value="ATP_GRASP"/>
    <property type="match status" value="1"/>
</dbReference>
<gene>
    <name evidence="3" type="ORF">Bequi_00580</name>
</gene>
<dbReference type="RefSeq" id="WP_249736051.1">
    <property type="nucleotide sequence ID" value="NZ_JAKNCJ010000001.1"/>
</dbReference>
<dbReference type="GO" id="GO:0016874">
    <property type="term" value="F:ligase activity"/>
    <property type="evidence" value="ECO:0007669"/>
    <property type="project" value="UniProtKB-KW"/>
</dbReference>
<organism evidence="3 4">
    <name type="scientific">Brachybacterium equifaecis</name>
    <dbReference type="NCBI Taxonomy" id="2910770"/>
    <lineage>
        <taxon>Bacteria</taxon>
        <taxon>Bacillati</taxon>
        <taxon>Actinomycetota</taxon>
        <taxon>Actinomycetes</taxon>
        <taxon>Micrococcales</taxon>
        <taxon>Dermabacteraceae</taxon>
        <taxon>Brachybacterium</taxon>
    </lineage>
</organism>
<evidence type="ECO:0000313" key="3">
    <source>
        <dbReference type="EMBL" id="MCL6421892.1"/>
    </source>
</evidence>
<evidence type="ECO:0000259" key="2">
    <source>
        <dbReference type="PROSITE" id="PS50975"/>
    </source>
</evidence>
<keyword evidence="1" id="KW-0067">ATP-binding</keyword>
<keyword evidence="3" id="KW-0436">Ligase</keyword>
<evidence type="ECO:0000256" key="1">
    <source>
        <dbReference type="PROSITE-ProRule" id="PRU00409"/>
    </source>
</evidence>
<evidence type="ECO:0000313" key="4">
    <source>
        <dbReference type="Proteomes" id="UP001203761"/>
    </source>
</evidence>
<dbReference type="Gene3D" id="3.30.470.20">
    <property type="entry name" value="ATP-grasp fold, B domain"/>
    <property type="match status" value="1"/>
</dbReference>
<dbReference type="InterPro" id="IPR011761">
    <property type="entry name" value="ATP-grasp"/>
</dbReference>
<dbReference type="SUPFAM" id="SSF56059">
    <property type="entry name" value="Glutathione synthetase ATP-binding domain-like"/>
    <property type="match status" value="1"/>
</dbReference>
<name>A0ABT0QW48_9MICO</name>
<feature type="domain" description="ATP-grasp" evidence="2">
    <location>
        <begin position="129"/>
        <end position="330"/>
    </location>
</feature>
<dbReference type="Proteomes" id="UP001203761">
    <property type="component" value="Unassembled WGS sequence"/>
</dbReference>
<comment type="caution">
    <text evidence="3">The sequence shown here is derived from an EMBL/GenBank/DDBJ whole genome shotgun (WGS) entry which is preliminary data.</text>
</comment>
<keyword evidence="1" id="KW-0547">Nucleotide-binding</keyword>
<sequence>MNTTEHSPDSPFDVVILGAGLGIYALTRAFHEEYGVVSTVVSVNPPEPMRRSITCTPHVLPESTEEARLEALRELAAARPADRSALLLCNSDGDVEFIARNVEELSALYTFRFPDHATVEELSDKAEFARICTEHGIATPATEILDFRGGQRPSLPELPFDYPVVAKPAQSHPHRIISMPGKQKIYFLSSPAELDDLIARLHGAGFENRFVVQELIPGDDTSMRSITAYRDGTGMVTLMCGAQVLLEEHTPDALGRPAAMITMDLPEQFAQARAILEASDYRGFANFDIKVDPRDGSQRFLEVNPRMGRNNYYVTGGGANIARFLVEDALHGRSIAPVVGVQEILYSILPLPLLLRYVTDPERRRWVRSVARRGTVNPWDYPREGLWMRAYARAVALNHVRKFLKHYPRPTETGF</sequence>
<accession>A0ABT0QW48</accession>
<reference evidence="3" key="1">
    <citation type="submission" date="2022-02" db="EMBL/GenBank/DDBJ databases">
        <authorList>
            <person name="Lee M."/>
            <person name="Kim S.-J."/>
            <person name="Jung M.-Y."/>
        </authorList>
    </citation>
    <scope>NUCLEOTIDE SEQUENCE</scope>
    <source>
        <strain evidence="3">JHP9</strain>
    </source>
</reference>